<dbReference type="Pfam" id="PF03484">
    <property type="entry name" value="B5"/>
    <property type="match status" value="1"/>
</dbReference>
<dbReference type="NCBIfam" id="NF001882">
    <property type="entry name" value="PRK00629.5-4"/>
    <property type="match status" value="1"/>
</dbReference>
<dbReference type="Gene3D" id="2.40.50.140">
    <property type="entry name" value="Nucleic acid-binding proteins"/>
    <property type="match status" value="1"/>
</dbReference>
<protein>
    <recommendedName>
        <fullName evidence="14">Phenylalanine--tRNA ligase beta subunit</fullName>
        <ecNumber evidence="14">6.1.1.20</ecNumber>
    </recommendedName>
    <alternativeName>
        <fullName evidence="14">Phenylalanyl-tRNA synthetase beta subunit</fullName>
        <shortName evidence="14">PheRS</shortName>
    </alternativeName>
</protein>
<keyword evidence="19" id="KW-1185">Reference proteome</keyword>
<evidence type="ECO:0000256" key="14">
    <source>
        <dbReference type="HAMAP-Rule" id="MF_00283"/>
    </source>
</evidence>
<evidence type="ECO:0000256" key="11">
    <source>
        <dbReference type="ARBA" id="ARBA00022917"/>
    </source>
</evidence>
<dbReference type="GO" id="GO:0004826">
    <property type="term" value="F:phenylalanine-tRNA ligase activity"/>
    <property type="evidence" value="ECO:0007669"/>
    <property type="project" value="UniProtKB-UniRule"/>
</dbReference>
<dbReference type="PANTHER" id="PTHR10947:SF0">
    <property type="entry name" value="PHENYLALANINE--TRNA LIGASE BETA SUBUNIT"/>
    <property type="match status" value="1"/>
</dbReference>
<dbReference type="InterPro" id="IPR012340">
    <property type="entry name" value="NA-bd_OB-fold"/>
</dbReference>
<comment type="similarity">
    <text evidence="2 14">Belongs to the phenylalanyl-tRNA synthetase beta subunit family. Type 1 subfamily.</text>
</comment>
<keyword evidence="4 15" id="KW-0820">tRNA-binding</keyword>
<dbReference type="EC" id="6.1.1.20" evidence="14"/>
<dbReference type="AlphaFoldDB" id="A0A449AF78"/>
<keyword evidence="5 14" id="KW-0436">Ligase</keyword>
<dbReference type="EMBL" id="LR214972">
    <property type="protein sequence ID" value="VEU63633.1"/>
    <property type="molecule type" value="Genomic_DNA"/>
</dbReference>
<evidence type="ECO:0000256" key="12">
    <source>
        <dbReference type="ARBA" id="ARBA00023146"/>
    </source>
</evidence>
<dbReference type="SUPFAM" id="SSF56037">
    <property type="entry name" value="PheT/TilS domain"/>
    <property type="match status" value="1"/>
</dbReference>
<dbReference type="SMART" id="SM00874">
    <property type="entry name" value="B5"/>
    <property type="match status" value="1"/>
</dbReference>
<evidence type="ECO:0000256" key="3">
    <source>
        <dbReference type="ARBA" id="ARBA00011209"/>
    </source>
</evidence>
<dbReference type="InterPro" id="IPR005146">
    <property type="entry name" value="B3/B4_tRNA-bd"/>
</dbReference>
<keyword evidence="14" id="KW-0963">Cytoplasm</keyword>
<dbReference type="PROSITE" id="PS51483">
    <property type="entry name" value="B5"/>
    <property type="match status" value="1"/>
</dbReference>
<keyword evidence="11 14" id="KW-0648">Protein biosynthesis</keyword>
<dbReference type="SMART" id="SM00873">
    <property type="entry name" value="B3_4"/>
    <property type="match status" value="1"/>
</dbReference>
<comment type="subunit">
    <text evidence="3 14">Tetramer of two alpha and two beta subunits.</text>
</comment>
<dbReference type="GO" id="GO:0009328">
    <property type="term" value="C:phenylalanine-tRNA ligase complex"/>
    <property type="evidence" value="ECO:0007669"/>
    <property type="project" value="TreeGrafter"/>
</dbReference>
<keyword evidence="9 14" id="KW-0460">Magnesium</keyword>
<dbReference type="OrthoDB" id="9805455at2"/>
<evidence type="ECO:0000313" key="19">
    <source>
        <dbReference type="Proteomes" id="UP000289952"/>
    </source>
</evidence>
<feature type="binding site" evidence="14">
    <location>
        <position position="450"/>
    </location>
    <ligand>
        <name>Mg(2+)</name>
        <dbReference type="ChEBI" id="CHEBI:18420"/>
        <note>shared with alpha subunit</note>
    </ligand>
</feature>
<feature type="domain" description="TRNA-binding" evidence="16">
    <location>
        <begin position="39"/>
        <end position="151"/>
    </location>
</feature>
<dbReference type="HAMAP" id="MF_00283">
    <property type="entry name" value="Phe_tRNA_synth_beta1"/>
    <property type="match status" value="1"/>
</dbReference>
<sequence length="722" mass="82944">MILSLKHLNNYLPKLNLEPKQLEIALNELGFEVESIKPFSNVSGVIFAKVLSVTLNPNSDRLDVVELETKNGKITIQTTNRILKQGDLVICFPVGASKDGITFKEVKLKGIPSQGMMASWSEIGYKYNLLTETDELLVLPGDFASINDDAMELLGLNDYLIEITTTANRNDANSYYFLAKELAAYFQTSFKPSFEKNLKASFTSNFKVNKNRANELSFLEVHGKKETSLAEKMLLAKHDISSLYDWSVNLTNLTLLEIGASAHVYDATTLTKNLSCEVYSGQLEILGNKEVNLKNVLTIKDDNGPISLASVIGLEKTKATFNTKQYLFEVGIFDSKYVRHGSKEIKLTTNASNQASRIISQYIASLAMQYIQAKTSDLQVSQIINPINLPNKKSIEFDEQKLTIYAGTNNLSIFEKAKNQLTSLDFEFKDNKVLVPNYRYDINYFEDIIEEIFRFYSYQNFEPKQIKITPLKTQSNKKNKQYWLHNGYNETRTFSLVSKDKNFLNPLGWKENIDLMTFVSKERESIRKSIITSLQEVIIYNKKRKLEQINIFEHGMVVSEKFVYGLASTTKSFHELKQDIINFLNLELNFEKFDNDPYIHPNVSAKIYFKNQYIGWIGKIHPMYDDTSAYYAEFFLPDNFPKATLFNNINFEPMKTIDLTFELQNNQSIQDYLEKIYKVCKPYEIKVIDDYQKVSSHNLTIRITDYESVINQINQIFNQGGN</sequence>
<dbReference type="Gene3D" id="3.30.930.10">
    <property type="entry name" value="Bira Bifunctional Protein, Domain 2"/>
    <property type="match status" value="1"/>
</dbReference>
<dbReference type="InterPro" id="IPR045864">
    <property type="entry name" value="aa-tRNA-synth_II/BPL/LPL"/>
</dbReference>
<dbReference type="SUPFAM" id="SSF46955">
    <property type="entry name" value="Putative DNA-binding domain"/>
    <property type="match status" value="1"/>
</dbReference>
<evidence type="ECO:0000256" key="2">
    <source>
        <dbReference type="ARBA" id="ARBA00008653"/>
    </source>
</evidence>
<keyword evidence="6 14" id="KW-0479">Metal-binding</keyword>
<dbReference type="Pfam" id="PF03483">
    <property type="entry name" value="B3_4"/>
    <property type="match status" value="1"/>
</dbReference>
<evidence type="ECO:0000256" key="13">
    <source>
        <dbReference type="ARBA" id="ARBA00049255"/>
    </source>
</evidence>
<dbReference type="InterPro" id="IPR005147">
    <property type="entry name" value="tRNA_synthase_B5-dom"/>
</dbReference>
<proteinExistence type="inferred from homology"/>
<keyword evidence="10 15" id="KW-0694">RNA-binding</keyword>
<keyword evidence="12 14" id="KW-0030">Aminoacyl-tRNA synthetase</keyword>
<comment type="subcellular location">
    <subcellularLocation>
        <location evidence="1 14">Cytoplasm</location>
    </subcellularLocation>
</comment>
<comment type="cofactor">
    <cofactor evidence="14">
        <name>Mg(2+)</name>
        <dbReference type="ChEBI" id="CHEBI:18420"/>
    </cofactor>
    <text evidence="14">Binds 2 magnesium ions per tetramer.</text>
</comment>
<evidence type="ECO:0000256" key="5">
    <source>
        <dbReference type="ARBA" id="ARBA00022598"/>
    </source>
</evidence>
<evidence type="ECO:0000256" key="1">
    <source>
        <dbReference type="ARBA" id="ARBA00004496"/>
    </source>
</evidence>
<reference evidence="18 19" key="1">
    <citation type="submission" date="2019-01" db="EMBL/GenBank/DDBJ databases">
        <authorList>
            <consortium name="Pathogen Informatics"/>
        </authorList>
    </citation>
    <scope>NUCLEOTIDE SEQUENCE [LARGE SCALE GENOMIC DNA]</scope>
    <source>
        <strain evidence="18 19">NCTC10118</strain>
    </source>
</reference>
<gene>
    <name evidence="14 18" type="primary">pheT</name>
    <name evidence="18" type="ORF">NCTC10118_00682</name>
</gene>
<feature type="binding site" evidence="14">
    <location>
        <position position="441"/>
    </location>
    <ligand>
        <name>Mg(2+)</name>
        <dbReference type="ChEBI" id="CHEBI:18420"/>
        <note>shared with alpha subunit</note>
    </ligand>
</feature>
<evidence type="ECO:0000313" key="18">
    <source>
        <dbReference type="EMBL" id="VEU63633.1"/>
    </source>
</evidence>
<organism evidence="18 19">
    <name type="scientific">Mycoplasmopsis bovirhinis</name>
    <dbReference type="NCBI Taxonomy" id="29553"/>
    <lineage>
        <taxon>Bacteria</taxon>
        <taxon>Bacillati</taxon>
        <taxon>Mycoplasmatota</taxon>
        <taxon>Mycoplasmoidales</taxon>
        <taxon>Metamycoplasmataceae</taxon>
        <taxon>Mycoplasmopsis</taxon>
    </lineage>
</organism>
<dbReference type="Proteomes" id="UP000289952">
    <property type="component" value="Chromosome"/>
</dbReference>
<evidence type="ECO:0000256" key="8">
    <source>
        <dbReference type="ARBA" id="ARBA00022840"/>
    </source>
</evidence>
<evidence type="ECO:0000256" key="6">
    <source>
        <dbReference type="ARBA" id="ARBA00022723"/>
    </source>
</evidence>
<evidence type="ECO:0000256" key="10">
    <source>
        <dbReference type="ARBA" id="ARBA00022884"/>
    </source>
</evidence>
<dbReference type="Gene3D" id="3.50.40.10">
    <property type="entry name" value="Phenylalanyl-trna Synthetase, Chain B, domain 3"/>
    <property type="match status" value="1"/>
</dbReference>
<keyword evidence="7 14" id="KW-0547">Nucleotide-binding</keyword>
<dbReference type="InterPro" id="IPR045060">
    <property type="entry name" value="Phe-tRNA-ligase_IIc_bsu"/>
</dbReference>
<name>A0A449AF78_9BACT</name>
<dbReference type="GO" id="GO:0000049">
    <property type="term" value="F:tRNA binding"/>
    <property type="evidence" value="ECO:0007669"/>
    <property type="project" value="UniProtKB-UniRule"/>
</dbReference>
<evidence type="ECO:0000256" key="4">
    <source>
        <dbReference type="ARBA" id="ARBA00022555"/>
    </source>
</evidence>
<dbReference type="InterPro" id="IPR020825">
    <property type="entry name" value="Phe-tRNA_synthase-like_B3/B4"/>
</dbReference>
<evidence type="ECO:0000256" key="15">
    <source>
        <dbReference type="PROSITE-ProRule" id="PRU00209"/>
    </source>
</evidence>
<dbReference type="SUPFAM" id="SSF50249">
    <property type="entry name" value="Nucleic acid-binding proteins"/>
    <property type="match status" value="1"/>
</dbReference>
<dbReference type="Gene3D" id="3.30.56.10">
    <property type="match status" value="2"/>
</dbReference>
<dbReference type="GO" id="GO:0000287">
    <property type="term" value="F:magnesium ion binding"/>
    <property type="evidence" value="ECO:0007669"/>
    <property type="project" value="UniProtKB-UniRule"/>
</dbReference>
<evidence type="ECO:0000256" key="9">
    <source>
        <dbReference type="ARBA" id="ARBA00022842"/>
    </source>
</evidence>
<comment type="catalytic activity">
    <reaction evidence="13 14">
        <text>tRNA(Phe) + L-phenylalanine + ATP = L-phenylalanyl-tRNA(Phe) + AMP + diphosphate + H(+)</text>
        <dbReference type="Rhea" id="RHEA:19413"/>
        <dbReference type="Rhea" id="RHEA-COMP:9668"/>
        <dbReference type="Rhea" id="RHEA-COMP:9699"/>
        <dbReference type="ChEBI" id="CHEBI:15378"/>
        <dbReference type="ChEBI" id="CHEBI:30616"/>
        <dbReference type="ChEBI" id="CHEBI:33019"/>
        <dbReference type="ChEBI" id="CHEBI:58095"/>
        <dbReference type="ChEBI" id="CHEBI:78442"/>
        <dbReference type="ChEBI" id="CHEBI:78531"/>
        <dbReference type="ChEBI" id="CHEBI:456215"/>
        <dbReference type="EC" id="6.1.1.20"/>
    </reaction>
</comment>
<feature type="binding site" evidence="14">
    <location>
        <position position="451"/>
    </location>
    <ligand>
        <name>Mg(2+)</name>
        <dbReference type="ChEBI" id="CHEBI:18420"/>
        <note>shared with alpha subunit</note>
    </ligand>
</feature>
<dbReference type="InterPro" id="IPR009061">
    <property type="entry name" value="DNA-bd_dom_put_sf"/>
</dbReference>
<dbReference type="Pfam" id="PF17759">
    <property type="entry name" value="tRNA_synthFbeta"/>
    <property type="match status" value="1"/>
</dbReference>
<dbReference type="InterPro" id="IPR002547">
    <property type="entry name" value="tRNA-bd_dom"/>
</dbReference>
<dbReference type="InterPro" id="IPR041616">
    <property type="entry name" value="PheRS_beta_core"/>
</dbReference>
<dbReference type="GO" id="GO:0006432">
    <property type="term" value="P:phenylalanyl-tRNA aminoacylation"/>
    <property type="evidence" value="ECO:0007669"/>
    <property type="project" value="UniProtKB-UniRule"/>
</dbReference>
<feature type="domain" description="B5" evidence="17">
    <location>
        <begin position="390"/>
        <end position="463"/>
    </location>
</feature>
<feature type="binding site" evidence="14">
    <location>
        <position position="447"/>
    </location>
    <ligand>
        <name>Mg(2+)</name>
        <dbReference type="ChEBI" id="CHEBI:18420"/>
        <note>shared with alpha subunit</note>
    </ligand>
</feature>
<dbReference type="InterPro" id="IPR004532">
    <property type="entry name" value="Phe-tRNA-ligase_IIc_bsu_bact"/>
</dbReference>
<evidence type="ECO:0000256" key="7">
    <source>
        <dbReference type="ARBA" id="ARBA00022741"/>
    </source>
</evidence>
<dbReference type="GO" id="GO:0005524">
    <property type="term" value="F:ATP binding"/>
    <property type="evidence" value="ECO:0007669"/>
    <property type="project" value="UniProtKB-UniRule"/>
</dbReference>
<dbReference type="SUPFAM" id="SSF55681">
    <property type="entry name" value="Class II aaRS and biotin synthetases"/>
    <property type="match status" value="1"/>
</dbReference>
<dbReference type="PROSITE" id="PS50886">
    <property type="entry name" value="TRBD"/>
    <property type="match status" value="1"/>
</dbReference>
<keyword evidence="8 14" id="KW-0067">ATP-binding</keyword>
<accession>A0A449AF78</accession>
<dbReference type="RefSeq" id="WP_129621836.1">
    <property type="nucleotide sequence ID" value="NZ_LR214972.1"/>
</dbReference>
<evidence type="ECO:0000259" key="17">
    <source>
        <dbReference type="PROSITE" id="PS51483"/>
    </source>
</evidence>
<evidence type="ECO:0000259" key="16">
    <source>
        <dbReference type="PROSITE" id="PS50886"/>
    </source>
</evidence>
<dbReference type="PANTHER" id="PTHR10947">
    <property type="entry name" value="PHENYLALANYL-TRNA SYNTHETASE BETA CHAIN AND LEUCINE-RICH REPEAT-CONTAINING PROTEIN 47"/>
    <property type="match status" value="1"/>
</dbReference>